<evidence type="ECO:0000256" key="1">
    <source>
        <dbReference type="SAM" id="MobiDB-lite"/>
    </source>
</evidence>
<name>A0A2I2KP72_9ACTN</name>
<proteinExistence type="predicted"/>
<evidence type="ECO:0000313" key="4">
    <source>
        <dbReference type="Proteomes" id="UP000234331"/>
    </source>
</evidence>
<feature type="compositionally biased region" description="Pro residues" evidence="1">
    <location>
        <begin position="492"/>
        <end position="503"/>
    </location>
</feature>
<reference evidence="3 4" key="1">
    <citation type="submission" date="2017-06" db="EMBL/GenBank/DDBJ databases">
        <authorList>
            <person name="Kim H.J."/>
            <person name="Triplett B.A."/>
        </authorList>
    </citation>
    <scope>NUCLEOTIDE SEQUENCE [LARGE SCALE GENOMIC DNA]</scope>
    <source>
        <strain evidence="3">FRACA_ARgP5</strain>
    </source>
</reference>
<feature type="compositionally biased region" description="Low complexity" evidence="1">
    <location>
        <begin position="453"/>
        <end position="472"/>
    </location>
</feature>
<dbReference type="InterPro" id="IPR011044">
    <property type="entry name" value="Quino_amine_DH_bsu"/>
</dbReference>
<accession>A0A2I2KP72</accession>
<gene>
    <name evidence="3" type="ORF">FRACA_190052</name>
</gene>
<protein>
    <submittedName>
        <fullName evidence="3">Uncharacterized protein</fullName>
    </submittedName>
</protein>
<keyword evidence="2" id="KW-1133">Transmembrane helix</keyword>
<dbReference type="EMBL" id="FZMO01000101">
    <property type="protein sequence ID" value="SNQ47473.1"/>
    <property type="molecule type" value="Genomic_DNA"/>
</dbReference>
<feature type="compositionally biased region" description="Low complexity" evidence="1">
    <location>
        <begin position="541"/>
        <end position="552"/>
    </location>
</feature>
<dbReference type="InterPro" id="IPR015943">
    <property type="entry name" value="WD40/YVTN_repeat-like_dom_sf"/>
</dbReference>
<dbReference type="Gene3D" id="2.130.10.10">
    <property type="entry name" value="YVTN repeat-like/Quinoprotein amine dehydrogenase"/>
    <property type="match status" value="1"/>
</dbReference>
<dbReference type="SUPFAM" id="SSF50969">
    <property type="entry name" value="YVTN repeat-like/Quinoprotein amine dehydrogenase"/>
    <property type="match status" value="1"/>
</dbReference>
<feature type="transmembrane region" description="Helical" evidence="2">
    <location>
        <begin position="29"/>
        <end position="51"/>
    </location>
</feature>
<feature type="region of interest" description="Disordered" evidence="1">
    <location>
        <begin position="429"/>
        <end position="565"/>
    </location>
</feature>
<keyword evidence="2" id="KW-0472">Membrane</keyword>
<organism evidence="3 4">
    <name type="scientific">Frankia canadensis</name>
    <dbReference type="NCBI Taxonomy" id="1836972"/>
    <lineage>
        <taxon>Bacteria</taxon>
        <taxon>Bacillati</taxon>
        <taxon>Actinomycetota</taxon>
        <taxon>Actinomycetes</taxon>
        <taxon>Frankiales</taxon>
        <taxon>Frankiaceae</taxon>
        <taxon>Frankia</taxon>
    </lineage>
</organism>
<evidence type="ECO:0000313" key="3">
    <source>
        <dbReference type="EMBL" id="SNQ47473.1"/>
    </source>
</evidence>
<feature type="compositionally biased region" description="Low complexity" evidence="1">
    <location>
        <begin position="429"/>
        <end position="443"/>
    </location>
</feature>
<dbReference type="AlphaFoldDB" id="A0A2I2KP72"/>
<evidence type="ECO:0000256" key="2">
    <source>
        <dbReference type="SAM" id="Phobius"/>
    </source>
</evidence>
<sequence length="840" mass="86155">MHRYIHLADFSGSRVVAEGSRSRRTRVRAAAAAAAAAAAVFLLVAALVIILRQGHGRAQLEIEADSFWLSASDSGVVQRAEGASATAGLPVAVPYGVHQTLALTQGPDDGVLIAVGTTGTVARVDAASANRATTGPMVPRRSFADAGSRLSIAISRAGEAYLLDGNIGSLVRVDATTLRIRRSVNTRGLPASDLWSDDAGQVWVGLARQGAVASLAGDTLDVPHQVTRPGGQLGVVTAAGHPWALDVSGNRLVPLRGTRGVLTLPASVRGDDLAAAMARLPRGDAGPVVPLVVSGARVLLVDTAHRRVRAVRLPAGLPGSGLGAPAMQGAVLYIPDNQTGRVLALDSRTGRTLAVTTLGAPGADIALTTRGLLLWANDRHSGQASVTYQGRTRAIHLRSLSPATLGPAPLPPSITPAPGPTVVPAPVAATAESAKPAATTRATVPPPSPPAPRSASNTAASPSPSTSPALPRQTRPSQTDPQPAHPAGDQRPSPPAAKPPPVPTGERGTRPSQGQPPPTPPSSEDSGGASRPGRTPPPSPTSTEVGTGTVPPGSRPPGSLQVRPSGDHLVDVTITAPGGVPASGATLSVSPDATIVSTTSNGFRVRVPDCGKRNYSVTFLDPAVAAVSHDAYGCERPGQLANPHIVTGNGFFDLTFTPESGGPPEQVCFSYFYMLQSGGGTFPEDGCTQPSHSGDWDSLAPDGLVHFDVRLGMGTYVTRFQYSVCNAAGCSSYGADTIVAWTKPPCDDCTYAHVEDLPVLDAPGGSPTGVLLPGTPQNTWGVPVHVLCQTTGPYQPTGSDGISQWWDKVTVDGVDGFVPDIYVSTPMSRANQPSPNIPSC</sequence>
<keyword evidence="4" id="KW-1185">Reference proteome</keyword>
<keyword evidence="2" id="KW-0812">Transmembrane</keyword>
<dbReference type="Proteomes" id="UP000234331">
    <property type="component" value="Unassembled WGS sequence"/>
</dbReference>